<dbReference type="GO" id="GO:0005737">
    <property type="term" value="C:cytoplasm"/>
    <property type="evidence" value="ECO:0007669"/>
    <property type="project" value="TreeGrafter"/>
</dbReference>
<dbReference type="InterPro" id="IPR001270">
    <property type="entry name" value="ClpA/B"/>
</dbReference>
<dbReference type="EMBL" id="UOEG01000263">
    <property type="protein sequence ID" value="VAW03632.1"/>
    <property type="molecule type" value="Genomic_DNA"/>
</dbReference>
<dbReference type="PRINTS" id="PR00300">
    <property type="entry name" value="CLPPROTEASEA"/>
</dbReference>
<keyword evidence="7" id="KW-0378">Hydrolase</keyword>
<evidence type="ECO:0000256" key="1">
    <source>
        <dbReference type="ARBA" id="ARBA00022737"/>
    </source>
</evidence>
<dbReference type="PANTHER" id="PTHR11638:SF111">
    <property type="entry name" value="ATP-DEPENDENT CLP PROTEASE ATP-BINDING SUBUNIT CLPA"/>
    <property type="match status" value="1"/>
</dbReference>
<dbReference type="Pfam" id="PF00004">
    <property type="entry name" value="AAA"/>
    <property type="match status" value="1"/>
</dbReference>
<dbReference type="CDD" id="cd00009">
    <property type="entry name" value="AAA"/>
    <property type="match status" value="1"/>
</dbReference>
<dbReference type="InterPro" id="IPR018368">
    <property type="entry name" value="ClpA/B_CS1"/>
</dbReference>
<dbReference type="GO" id="GO:0016887">
    <property type="term" value="F:ATP hydrolysis activity"/>
    <property type="evidence" value="ECO:0007669"/>
    <property type="project" value="InterPro"/>
</dbReference>
<dbReference type="GO" id="GO:0043335">
    <property type="term" value="P:protein unfolding"/>
    <property type="evidence" value="ECO:0007669"/>
    <property type="project" value="InterPro"/>
</dbReference>
<keyword evidence="7" id="KW-0645">Protease</keyword>
<dbReference type="InterPro" id="IPR013461">
    <property type="entry name" value="ClpA"/>
</dbReference>
<dbReference type="SMART" id="SM00382">
    <property type="entry name" value="AAA"/>
    <property type="match status" value="2"/>
</dbReference>
<dbReference type="InterPro" id="IPR050130">
    <property type="entry name" value="ClpA_ClpB"/>
</dbReference>
<reference evidence="7" key="1">
    <citation type="submission" date="2018-06" db="EMBL/GenBank/DDBJ databases">
        <authorList>
            <person name="Zhirakovskaya E."/>
        </authorList>
    </citation>
    <scope>NUCLEOTIDE SEQUENCE</scope>
</reference>
<keyword evidence="1" id="KW-0677">Repeat</keyword>
<evidence type="ECO:0000256" key="5">
    <source>
        <dbReference type="SAM" id="MobiDB-lite"/>
    </source>
</evidence>
<evidence type="ECO:0000256" key="4">
    <source>
        <dbReference type="ARBA" id="ARBA00023186"/>
    </source>
</evidence>
<evidence type="ECO:0000256" key="2">
    <source>
        <dbReference type="ARBA" id="ARBA00022741"/>
    </source>
</evidence>
<dbReference type="PROSITE" id="PS00871">
    <property type="entry name" value="CLPAB_2"/>
    <property type="match status" value="1"/>
</dbReference>
<dbReference type="GO" id="GO:0008233">
    <property type="term" value="F:peptidase activity"/>
    <property type="evidence" value="ECO:0007669"/>
    <property type="project" value="UniProtKB-KW"/>
</dbReference>
<evidence type="ECO:0000313" key="7">
    <source>
        <dbReference type="EMBL" id="VAW03632.1"/>
    </source>
</evidence>
<organism evidence="7">
    <name type="scientific">hydrothermal vent metagenome</name>
    <dbReference type="NCBI Taxonomy" id="652676"/>
    <lineage>
        <taxon>unclassified sequences</taxon>
        <taxon>metagenomes</taxon>
        <taxon>ecological metagenomes</taxon>
    </lineage>
</organism>
<dbReference type="FunFam" id="3.40.50.300:FF:000025">
    <property type="entry name" value="ATP-dependent Clp protease subunit"/>
    <property type="match status" value="1"/>
</dbReference>
<dbReference type="Gene3D" id="1.10.1780.10">
    <property type="entry name" value="Clp, N-terminal domain"/>
    <property type="match status" value="1"/>
</dbReference>
<dbReference type="Gene3D" id="1.10.8.60">
    <property type="match status" value="2"/>
</dbReference>
<dbReference type="CDD" id="cd19499">
    <property type="entry name" value="RecA-like_ClpB_Hsp104-like"/>
    <property type="match status" value="1"/>
</dbReference>
<name>A0A3B0SMZ8_9ZZZZ</name>
<evidence type="ECO:0000256" key="3">
    <source>
        <dbReference type="ARBA" id="ARBA00022840"/>
    </source>
</evidence>
<keyword evidence="2" id="KW-0547">Nucleotide-binding</keyword>
<sequence length="778" mass="85266">MPSFSTTLEQAIHAALALANARQHEFATLEHLLLALLDEPDAHRVLKACSVDTEDLRGSLVDFIDDDLANLITDIDGSEAVPTAAFQRVIQRAAIHVQSSGRTEVTGANVLVAIFAERESNAAYFLQEQDMTRYDAVNFIAHGVAKNPAFGESRPVSGAHETDEDKINEGLQSDAVEAGESALAKYCVDLNEKSRAGDIDPLIGRNSEVERCIQILCRRRKNNPLLVGDPGVGKTAIAEGLAHKIVKGETPEILSKSTIFSLDMGALLAGTRYRGDFEERLKAVVTEMENHPDAVLFIDEIHTVIGAGATSGGAMDASNLLKPALQGGKLRCMGSTTFKEFRQHFEKDRALSRRFQKIDVVEPTIEDTVKILKGIKLYFEEHHSVKYTDDAIKSAVDLSARYINDRKLPDKAIDVIDEAGAAQHLVEASKRRKNIGTKEIEEVVAKIARIPPKNVSKDDAEVLKDLEKSLKRVVFGQDPAIEALSSAIKLSRAGLREPEKPIGNYLFAGPTGVGKTEVAKQLADNLGVELLRFDMSEYMEKHAVSRLIGAPPGYVGFDQGGLLTDGVDQHPHSVLLLDEIEKAHPDVFNILLQVMDHGSLTDHNGRNVDFRNVVLIMTSNAGASEMAKSAIGFGRDRRTGEDTAAIERTFTPEFRNRLDAVISFAPLHKDVIMQVVEKFVLQLEAQLMDRNVTIELSMDAAEWIAHKGYDDKMGARPLGRVIQEHIKKPLAEELLFGELARGGIVKVGVKDGKIDLEMEGPQKPRIPGKKKPPLLTAD</sequence>
<dbReference type="NCBIfam" id="TIGR02639">
    <property type="entry name" value="ClpA"/>
    <property type="match status" value="1"/>
</dbReference>
<dbReference type="InterPro" id="IPR019489">
    <property type="entry name" value="Clp_ATPase_C"/>
</dbReference>
<gene>
    <name evidence="7" type="ORF">MNBD_ALPHA07-1315</name>
</gene>
<dbReference type="GO" id="GO:0005524">
    <property type="term" value="F:ATP binding"/>
    <property type="evidence" value="ECO:0007669"/>
    <property type="project" value="UniProtKB-KW"/>
</dbReference>
<proteinExistence type="predicted"/>
<dbReference type="InterPro" id="IPR027417">
    <property type="entry name" value="P-loop_NTPase"/>
</dbReference>
<dbReference type="SUPFAM" id="SSF81923">
    <property type="entry name" value="Double Clp-N motif"/>
    <property type="match status" value="1"/>
</dbReference>
<dbReference type="InterPro" id="IPR004176">
    <property type="entry name" value="Clp_R_N"/>
</dbReference>
<keyword evidence="3 7" id="KW-0067">ATP-binding</keyword>
<evidence type="ECO:0000259" key="6">
    <source>
        <dbReference type="PROSITE" id="PS51903"/>
    </source>
</evidence>
<dbReference type="PROSITE" id="PS00870">
    <property type="entry name" value="CLPAB_1"/>
    <property type="match status" value="1"/>
</dbReference>
<dbReference type="Pfam" id="PF07724">
    <property type="entry name" value="AAA_2"/>
    <property type="match status" value="1"/>
</dbReference>
<keyword evidence="4" id="KW-0143">Chaperone</keyword>
<feature type="domain" description="Clp R" evidence="6">
    <location>
        <begin position="1"/>
        <end position="147"/>
    </location>
</feature>
<accession>A0A3B0SMZ8</accession>
<dbReference type="PROSITE" id="PS51903">
    <property type="entry name" value="CLP_R"/>
    <property type="match status" value="1"/>
</dbReference>
<dbReference type="Pfam" id="PF17871">
    <property type="entry name" value="AAA_lid_9"/>
    <property type="match status" value="1"/>
</dbReference>
<dbReference type="GO" id="GO:0034605">
    <property type="term" value="P:cellular response to heat"/>
    <property type="evidence" value="ECO:0007669"/>
    <property type="project" value="TreeGrafter"/>
</dbReference>
<dbReference type="InterPro" id="IPR036628">
    <property type="entry name" value="Clp_N_dom_sf"/>
</dbReference>
<dbReference type="Pfam" id="PF02861">
    <property type="entry name" value="Clp_N"/>
    <property type="match status" value="1"/>
</dbReference>
<dbReference type="InterPro" id="IPR003959">
    <property type="entry name" value="ATPase_AAA_core"/>
</dbReference>
<dbReference type="PANTHER" id="PTHR11638">
    <property type="entry name" value="ATP-DEPENDENT CLP PROTEASE"/>
    <property type="match status" value="1"/>
</dbReference>
<dbReference type="InterPro" id="IPR003593">
    <property type="entry name" value="AAA+_ATPase"/>
</dbReference>
<dbReference type="Gene3D" id="3.40.50.300">
    <property type="entry name" value="P-loop containing nucleotide triphosphate hydrolases"/>
    <property type="match status" value="2"/>
</dbReference>
<dbReference type="InterPro" id="IPR041546">
    <property type="entry name" value="ClpA/ClpB_AAA_lid"/>
</dbReference>
<feature type="region of interest" description="Disordered" evidence="5">
    <location>
        <begin position="756"/>
        <end position="778"/>
    </location>
</feature>
<dbReference type="GO" id="GO:0006508">
    <property type="term" value="P:proteolysis"/>
    <property type="evidence" value="ECO:0007669"/>
    <property type="project" value="UniProtKB-KW"/>
</dbReference>
<dbReference type="SUPFAM" id="SSF52540">
    <property type="entry name" value="P-loop containing nucleoside triphosphate hydrolases"/>
    <property type="match status" value="2"/>
</dbReference>
<dbReference type="Pfam" id="PF10431">
    <property type="entry name" value="ClpB_D2-small"/>
    <property type="match status" value="1"/>
</dbReference>
<dbReference type="SMART" id="SM01086">
    <property type="entry name" value="ClpB_D2-small"/>
    <property type="match status" value="1"/>
</dbReference>
<dbReference type="AlphaFoldDB" id="A0A3B0SMZ8"/>
<dbReference type="InterPro" id="IPR028299">
    <property type="entry name" value="ClpA/B_CS2"/>
</dbReference>
<protein>
    <submittedName>
        <fullName evidence="7">ATP-dependent Clp protease ATP-binding subunit ClpA</fullName>
    </submittedName>
</protein>